<dbReference type="Pfam" id="PF14891">
    <property type="entry name" value="Peptidase_M91"/>
    <property type="match status" value="1"/>
</dbReference>
<proteinExistence type="predicted"/>
<comment type="caution">
    <text evidence="1">The sequence shown here is derived from an EMBL/GenBank/DDBJ whole genome shotgun (WGS) entry which is preliminary data.</text>
</comment>
<protein>
    <submittedName>
        <fullName evidence="1">Uncharacterized protein</fullName>
    </submittedName>
</protein>
<sequence length="224" mass="25962">MYPSFCVPSSVIPHTKIHFNNNQEFQATETALEKIKSRSNGRQLIEEINRYTDKTRDIDIIVVRDEPTSSKGTLNHEIRRIYSITNDPERTKYKVLVDMLNSPHGGRKRGEGISCQIKFNPSESRYVDKDGIGWRVNTDSTFAFTSLAHELVHAYHHIHGSHIKPDPEDPFTDIEEDRAIGIHPYHGYYLSENGIRRDHGLPERSTRFDRNEVQPIINQYFPMT</sequence>
<organism evidence="1 2">
    <name type="scientific">Candidatus Pantoea communis</name>
    <dbReference type="NCBI Taxonomy" id="2608354"/>
    <lineage>
        <taxon>Bacteria</taxon>
        <taxon>Pseudomonadati</taxon>
        <taxon>Pseudomonadota</taxon>
        <taxon>Gammaproteobacteria</taxon>
        <taxon>Enterobacterales</taxon>
        <taxon>Erwiniaceae</taxon>
        <taxon>Pantoea</taxon>
    </lineage>
</organism>
<keyword evidence="2" id="KW-1185">Reference proteome</keyword>
<reference evidence="1 2" key="1">
    <citation type="journal article" date="2019" name="bioRxiv">
        <title>Bacteria contribute to plant secondary compound degradation in a generalist herbivore system.</title>
        <authorList>
            <person name="Francoeur C.B."/>
            <person name="Khadempour L."/>
            <person name="Moreira-Soto R.D."/>
            <person name="Gotting K."/>
            <person name="Book A.J."/>
            <person name="Pinto-Tomas A.A."/>
            <person name="Keefover-Ring K."/>
            <person name="Currie C.R."/>
        </authorList>
    </citation>
    <scope>NUCLEOTIDE SEQUENCE [LARGE SCALE GENOMIC DNA]</scope>
    <source>
        <strain evidence="1">Al-1710</strain>
    </source>
</reference>
<evidence type="ECO:0000313" key="1">
    <source>
        <dbReference type="EMBL" id="NIG17378.1"/>
    </source>
</evidence>
<accession>A0ABX0RIA6</accession>
<dbReference type="RefSeq" id="WP_166718787.1">
    <property type="nucleotide sequence ID" value="NZ_VWXC01000001.1"/>
</dbReference>
<dbReference type="InterPro" id="IPR028208">
    <property type="entry name" value="Effector_pro_NleD-like"/>
</dbReference>
<dbReference type="Gene3D" id="3.90.1240.10">
    <property type="entry name" value="Metalloproteases ('zincins'), catalytic domain like"/>
    <property type="match status" value="1"/>
</dbReference>
<evidence type="ECO:0000313" key="2">
    <source>
        <dbReference type="Proteomes" id="UP001515780"/>
    </source>
</evidence>
<name>A0ABX0RIA6_9GAMM</name>
<dbReference type="Proteomes" id="UP001515780">
    <property type="component" value="Unassembled WGS sequence"/>
</dbReference>
<dbReference type="EMBL" id="VWXC01000001">
    <property type="protein sequence ID" value="NIG17378.1"/>
    <property type="molecule type" value="Genomic_DNA"/>
</dbReference>
<gene>
    <name evidence="1" type="ORF">F3J37_01625</name>
</gene>